<protein>
    <submittedName>
        <fullName evidence="1">Uncharacterized protein</fullName>
    </submittedName>
</protein>
<comment type="caution">
    <text evidence="1">The sequence shown here is derived from an EMBL/GenBank/DDBJ whole genome shotgun (WGS) entry which is preliminary data.</text>
</comment>
<sequence length="193" mass="22165">MSPEFGLHCLNVTQPGDGLTDTSKRWSAGFDCVDRAKSKRCALEEVFTPSCLRGEQKNPQPRKIYTSLRRSNYTTVHFPRSLQLYKLQFLSDIPQLVTTLSFMKWFTYQSGNIHFLHYNFCQVVLIYHYYRYHKPNSVFSPLSLKWPTDGSPSASPGQVRSVGENRTTGSLCDSEIIFYQDRYAELAPEITTA</sequence>
<keyword evidence="2" id="KW-1185">Reference proteome</keyword>
<reference evidence="1" key="1">
    <citation type="journal article" date="2023" name="G3 (Bethesda)">
        <title>A reference genome for the long-term kleptoplast-retaining sea slug Elysia crispata morphotype clarki.</title>
        <authorList>
            <person name="Eastman K.E."/>
            <person name="Pendleton A.L."/>
            <person name="Shaikh M.A."/>
            <person name="Suttiyut T."/>
            <person name="Ogas R."/>
            <person name="Tomko P."/>
            <person name="Gavelis G."/>
            <person name="Widhalm J.R."/>
            <person name="Wisecaver J.H."/>
        </authorList>
    </citation>
    <scope>NUCLEOTIDE SEQUENCE</scope>
    <source>
        <strain evidence="1">ECLA1</strain>
    </source>
</reference>
<name>A0AAE0YSN0_9GAST</name>
<evidence type="ECO:0000313" key="2">
    <source>
        <dbReference type="Proteomes" id="UP001283361"/>
    </source>
</evidence>
<evidence type="ECO:0000313" key="1">
    <source>
        <dbReference type="EMBL" id="KAK3756504.1"/>
    </source>
</evidence>
<proteinExistence type="predicted"/>
<accession>A0AAE0YSN0</accession>
<dbReference type="EMBL" id="JAWDGP010005499">
    <property type="protein sequence ID" value="KAK3756504.1"/>
    <property type="molecule type" value="Genomic_DNA"/>
</dbReference>
<organism evidence="1 2">
    <name type="scientific">Elysia crispata</name>
    <name type="common">lettuce slug</name>
    <dbReference type="NCBI Taxonomy" id="231223"/>
    <lineage>
        <taxon>Eukaryota</taxon>
        <taxon>Metazoa</taxon>
        <taxon>Spiralia</taxon>
        <taxon>Lophotrochozoa</taxon>
        <taxon>Mollusca</taxon>
        <taxon>Gastropoda</taxon>
        <taxon>Heterobranchia</taxon>
        <taxon>Euthyneura</taxon>
        <taxon>Panpulmonata</taxon>
        <taxon>Sacoglossa</taxon>
        <taxon>Placobranchoidea</taxon>
        <taxon>Plakobranchidae</taxon>
        <taxon>Elysia</taxon>
    </lineage>
</organism>
<dbReference type="Proteomes" id="UP001283361">
    <property type="component" value="Unassembled WGS sequence"/>
</dbReference>
<dbReference type="AlphaFoldDB" id="A0AAE0YSN0"/>
<gene>
    <name evidence="1" type="ORF">RRG08_061564</name>
</gene>